<feature type="compositionally biased region" description="Low complexity" evidence="1">
    <location>
        <begin position="12"/>
        <end position="22"/>
    </location>
</feature>
<feature type="region of interest" description="Disordered" evidence="1">
    <location>
        <begin position="195"/>
        <end position="221"/>
    </location>
</feature>
<proteinExistence type="predicted"/>
<sequence length="546" mass="58520">MDNPWDNGWSDTPTGSATGTTTKAIWLPGETEEDVVTPSWSATTNEVKWNDPDDGPDVVWDTPGPWNPTEDTDVSLGLEPPSPVQSVHTLETAPSPPPPSSPIPSPDTFGGFETAAHISDDDTDDRWSSPSFAPDAQTDDAWASAWAPEPAPASETDDEPSDEWDTARQQKAKMDQHVPPELLASILTQCAELWPETTEERVKDKEDYTSDRSSGMSGVPGLEDLASRIASKPPPLLIPPIPFARTHTFKSLSDALRLTRHLPISRNSPMAHLLAAKGSAAWESAVRARSDVKDETILPAGWRLLGEEEKDKDKLGEVEKDGAKKGGLLAFWGRRTAAGAGNATRGVSQERSASPLTSPRPSVEPPRSPMSSAPHSRASSVSLAASPAAVPSVESLTPSTLSPITTAPSDTADLGPSAVSRFFTRFSRVAPKPSLASGEPSLSPGMGADDPRGLALSPDDIDVLGHFVPSARDSEDDGREEHEDNKILGERTGTKGFGDIFPNKLPPPPPPPQIARDMQIEENLFYTKAQYGSELDSIFGPILRRQ</sequence>
<feature type="compositionally biased region" description="Polar residues" evidence="1">
    <location>
        <begin position="347"/>
        <end position="357"/>
    </location>
</feature>
<evidence type="ECO:0000256" key="1">
    <source>
        <dbReference type="SAM" id="MobiDB-lite"/>
    </source>
</evidence>
<reference evidence="2 3" key="1">
    <citation type="journal article" date="2016" name="Mol. Biol. Evol.">
        <title>Comparative Genomics of Early-Diverging Mushroom-Forming Fungi Provides Insights into the Origins of Lignocellulose Decay Capabilities.</title>
        <authorList>
            <person name="Nagy L.G."/>
            <person name="Riley R."/>
            <person name="Tritt A."/>
            <person name="Adam C."/>
            <person name="Daum C."/>
            <person name="Floudas D."/>
            <person name="Sun H."/>
            <person name="Yadav J.S."/>
            <person name="Pangilinan J."/>
            <person name="Larsson K.H."/>
            <person name="Matsuura K."/>
            <person name="Barry K."/>
            <person name="Labutti K."/>
            <person name="Kuo R."/>
            <person name="Ohm R.A."/>
            <person name="Bhattacharya S.S."/>
            <person name="Shirouzu T."/>
            <person name="Yoshinaga Y."/>
            <person name="Martin F.M."/>
            <person name="Grigoriev I.V."/>
            <person name="Hibbett D.S."/>
        </authorList>
    </citation>
    <scope>NUCLEOTIDE SEQUENCE [LARGE SCALE GENOMIC DNA]</scope>
    <source>
        <strain evidence="2 3">CBS 109695</strain>
    </source>
</reference>
<feature type="compositionally biased region" description="Basic and acidic residues" evidence="1">
    <location>
        <begin position="479"/>
        <end position="493"/>
    </location>
</feature>
<feature type="compositionally biased region" description="Pro residues" evidence="1">
    <location>
        <begin position="504"/>
        <end position="513"/>
    </location>
</feature>
<gene>
    <name evidence="2" type="ORF">FIBSPDRAFT_928553</name>
</gene>
<dbReference type="EMBL" id="KV417513">
    <property type="protein sequence ID" value="KZP26601.1"/>
    <property type="molecule type" value="Genomic_DNA"/>
</dbReference>
<feature type="compositionally biased region" description="Acidic residues" evidence="1">
    <location>
        <begin position="155"/>
        <end position="164"/>
    </location>
</feature>
<dbReference type="Proteomes" id="UP000076532">
    <property type="component" value="Unassembled WGS sequence"/>
</dbReference>
<feature type="compositionally biased region" description="Polar residues" evidence="1">
    <location>
        <begin position="38"/>
        <end position="47"/>
    </location>
</feature>
<feature type="region of interest" description="Disordered" evidence="1">
    <location>
        <begin position="340"/>
        <end position="416"/>
    </location>
</feature>
<feature type="region of interest" description="Disordered" evidence="1">
    <location>
        <begin position="1"/>
        <end position="177"/>
    </location>
</feature>
<dbReference type="OrthoDB" id="3262497at2759"/>
<feature type="compositionally biased region" description="Basic and acidic residues" evidence="1">
    <location>
        <begin position="165"/>
        <end position="177"/>
    </location>
</feature>
<accession>A0A166PZ94</accession>
<keyword evidence="3" id="KW-1185">Reference proteome</keyword>
<protein>
    <submittedName>
        <fullName evidence="2">Uncharacterized protein</fullName>
    </submittedName>
</protein>
<evidence type="ECO:0000313" key="2">
    <source>
        <dbReference type="EMBL" id="KZP26601.1"/>
    </source>
</evidence>
<feature type="region of interest" description="Disordered" evidence="1">
    <location>
        <begin position="429"/>
        <end position="515"/>
    </location>
</feature>
<feature type="compositionally biased region" description="Low complexity" evidence="1">
    <location>
        <begin position="141"/>
        <end position="154"/>
    </location>
</feature>
<feature type="compositionally biased region" description="Pro residues" evidence="1">
    <location>
        <begin position="94"/>
        <end position="105"/>
    </location>
</feature>
<organism evidence="2 3">
    <name type="scientific">Athelia psychrophila</name>
    <dbReference type="NCBI Taxonomy" id="1759441"/>
    <lineage>
        <taxon>Eukaryota</taxon>
        <taxon>Fungi</taxon>
        <taxon>Dikarya</taxon>
        <taxon>Basidiomycota</taxon>
        <taxon>Agaricomycotina</taxon>
        <taxon>Agaricomycetes</taxon>
        <taxon>Agaricomycetidae</taxon>
        <taxon>Atheliales</taxon>
        <taxon>Atheliaceae</taxon>
        <taxon>Athelia</taxon>
    </lineage>
</organism>
<evidence type="ECO:0000313" key="3">
    <source>
        <dbReference type="Proteomes" id="UP000076532"/>
    </source>
</evidence>
<dbReference type="AlphaFoldDB" id="A0A166PZ94"/>
<name>A0A166PZ94_9AGAM</name>
<feature type="compositionally biased region" description="Basic and acidic residues" evidence="1">
    <location>
        <begin position="198"/>
        <end position="210"/>
    </location>
</feature>
<feature type="compositionally biased region" description="Low complexity" evidence="1">
    <location>
        <begin position="369"/>
        <end position="409"/>
    </location>
</feature>